<dbReference type="PIRSF" id="PIRSF028408">
    <property type="entry name" value="UCP028408"/>
    <property type="match status" value="1"/>
</dbReference>
<organism evidence="3 4">
    <name type="scientific">Oligella urethralis DNF00040</name>
    <dbReference type="NCBI Taxonomy" id="1401065"/>
    <lineage>
        <taxon>Bacteria</taxon>
        <taxon>Pseudomonadati</taxon>
        <taxon>Pseudomonadota</taxon>
        <taxon>Betaproteobacteria</taxon>
        <taxon>Burkholderiales</taxon>
        <taxon>Alcaligenaceae</taxon>
        <taxon>Oligella</taxon>
    </lineage>
</organism>
<evidence type="ECO:0008006" key="5">
    <source>
        <dbReference type="Google" id="ProtNLM"/>
    </source>
</evidence>
<dbReference type="InterPro" id="IPR024534">
    <property type="entry name" value="JetD_C"/>
</dbReference>
<name>A0A096APL4_9BURK</name>
<dbReference type="Pfam" id="PF11795">
    <property type="entry name" value="DUF3322"/>
    <property type="match status" value="1"/>
</dbReference>
<gene>
    <name evidence="3" type="ORF">HMPREF2130_00590</name>
</gene>
<evidence type="ECO:0000259" key="1">
    <source>
        <dbReference type="Pfam" id="PF09983"/>
    </source>
</evidence>
<reference evidence="3 4" key="1">
    <citation type="submission" date="2014-07" db="EMBL/GenBank/DDBJ databases">
        <authorList>
            <person name="McCorrison J."/>
            <person name="Sanka R."/>
            <person name="Torralba M."/>
            <person name="Gillis M."/>
            <person name="Haft D.H."/>
            <person name="Methe B."/>
            <person name="Sutton G."/>
            <person name="Nelson K.E."/>
        </authorList>
    </citation>
    <scope>NUCLEOTIDE SEQUENCE [LARGE SCALE GENOMIC DNA]</scope>
    <source>
        <strain evidence="3 4">DNF00040</strain>
    </source>
</reference>
<dbReference type="EMBL" id="JRNI01000002">
    <property type="protein sequence ID" value="KGF32567.1"/>
    <property type="molecule type" value="Genomic_DNA"/>
</dbReference>
<dbReference type="Proteomes" id="UP000029629">
    <property type="component" value="Unassembled WGS sequence"/>
</dbReference>
<dbReference type="InterPro" id="IPR024537">
    <property type="entry name" value="DUF3322"/>
</dbReference>
<evidence type="ECO:0000313" key="3">
    <source>
        <dbReference type="EMBL" id="KGF32567.1"/>
    </source>
</evidence>
<accession>A0A096APL4</accession>
<proteinExistence type="predicted"/>
<protein>
    <recommendedName>
        <fullName evidence="5">DUF3322 and DUF2220 domain-containing protein</fullName>
    </recommendedName>
</protein>
<dbReference type="Pfam" id="PF09983">
    <property type="entry name" value="JetD_C"/>
    <property type="match status" value="1"/>
</dbReference>
<feature type="domain" description="Wadjet protein JetD C-terminal" evidence="1">
    <location>
        <begin position="229"/>
        <end position="400"/>
    </location>
</feature>
<sequence length="410" mass="45961">MSSKAPDWGVLVTTARERWRSRFLDNAKNYRSVLAGEIEFPLTLPLKPPKSAKDILAHTAHFQAFYQQWQALERSLANTACEVVWELKRFQSVAEQRLPVRLVVHDAAGLMRFIGASAYQQWQSSERLLHTLVAGIGGTDSVSLRTTLIKHLATLEAMSEDKLRLLLGVLPQLQAQMGRGEYLRALPVVGVDTKFIEQHGYLLEAILDVLHEGAISAAGGLSSWLACLEKPRDWLLVRPLCAKPLAALAGMPILRLSTETLWHMPLPAHNILIIENEQSCLALSHIPETIVVAGGGKNLSWLGAEWLADKRVAYWGDIDSEGFAMLSQARAKVPQLKALMMDAATVERFAERMVEEPHSVFKAPECLLEAEQHVFQNLRRGVYQQGRLEQERLDRDYIQQQVLAWAVAEE</sequence>
<keyword evidence="4" id="KW-1185">Reference proteome</keyword>
<dbReference type="eggNOG" id="COG4924">
    <property type="taxonomic scope" value="Bacteria"/>
</dbReference>
<evidence type="ECO:0000313" key="4">
    <source>
        <dbReference type="Proteomes" id="UP000029629"/>
    </source>
</evidence>
<dbReference type="AlphaFoldDB" id="A0A096APL4"/>
<comment type="caution">
    <text evidence="3">The sequence shown here is derived from an EMBL/GenBank/DDBJ whole genome shotgun (WGS) entry which is preliminary data.</text>
</comment>
<evidence type="ECO:0000259" key="2">
    <source>
        <dbReference type="Pfam" id="PF11795"/>
    </source>
</evidence>
<dbReference type="InterPro" id="IPR014544">
    <property type="entry name" value="UCP028408"/>
</dbReference>
<feature type="domain" description="DUF3322" evidence="2">
    <location>
        <begin position="15"/>
        <end position="208"/>
    </location>
</feature>
<dbReference type="RefSeq" id="WP_036557017.1">
    <property type="nucleotide sequence ID" value="NZ_JRNI01000002.1"/>
</dbReference>